<feature type="compositionally biased region" description="Gly residues" evidence="1">
    <location>
        <begin position="448"/>
        <end position="467"/>
    </location>
</feature>
<evidence type="ECO:0000256" key="2">
    <source>
        <dbReference type="SAM" id="Phobius"/>
    </source>
</evidence>
<dbReference type="EMBL" id="QFGA01000002">
    <property type="protein sequence ID" value="TEB05538.1"/>
    <property type="molecule type" value="Genomic_DNA"/>
</dbReference>
<feature type="transmembrane region" description="Helical" evidence="2">
    <location>
        <begin position="583"/>
        <end position="601"/>
    </location>
</feature>
<evidence type="ECO:0000313" key="3">
    <source>
        <dbReference type="EMBL" id="TEB05538.1"/>
    </source>
</evidence>
<proteinExistence type="predicted"/>
<feature type="compositionally biased region" description="Polar residues" evidence="1">
    <location>
        <begin position="422"/>
        <end position="440"/>
    </location>
</feature>
<dbReference type="PANTHER" id="PTHR40050">
    <property type="entry name" value="INNER SPORE COAT PROTEIN H"/>
    <property type="match status" value="1"/>
</dbReference>
<comment type="caution">
    <text evidence="3">The sequence shown here is derived from an EMBL/GenBank/DDBJ whole genome shotgun (WGS) entry which is preliminary data.</text>
</comment>
<dbReference type="InterPro" id="IPR014867">
    <property type="entry name" value="Spore_coat_CotH_CotH2/3/7"/>
</dbReference>
<reference evidence="3 4" key="1">
    <citation type="journal article" date="2018" name="Environ. Microbiol.">
        <title>Novel energy conservation strategies and behaviour of Pelotomaculum schinkii driving syntrophic propionate catabolism.</title>
        <authorList>
            <person name="Hidalgo-Ahumada C.A.P."/>
            <person name="Nobu M.K."/>
            <person name="Narihiro T."/>
            <person name="Tamaki H."/>
            <person name="Liu W.T."/>
            <person name="Kamagata Y."/>
            <person name="Stams A.J.M."/>
            <person name="Imachi H."/>
            <person name="Sousa D.Z."/>
        </authorList>
    </citation>
    <scope>NUCLEOTIDE SEQUENCE [LARGE SCALE GENOMIC DNA]</scope>
    <source>
        <strain evidence="3 4">HH</strain>
    </source>
</reference>
<gene>
    <name evidence="3" type="primary">cotH</name>
    <name evidence="3" type="ORF">Psch_02579</name>
</gene>
<organism evidence="3 4">
    <name type="scientific">Pelotomaculum schinkii</name>
    <dbReference type="NCBI Taxonomy" id="78350"/>
    <lineage>
        <taxon>Bacteria</taxon>
        <taxon>Bacillati</taxon>
        <taxon>Bacillota</taxon>
        <taxon>Clostridia</taxon>
        <taxon>Eubacteriales</taxon>
        <taxon>Desulfotomaculaceae</taxon>
        <taxon>Pelotomaculum</taxon>
    </lineage>
</organism>
<keyword evidence="4" id="KW-1185">Reference proteome</keyword>
<name>A0A4Y7R997_9FIRM</name>
<dbReference type="AlphaFoldDB" id="A0A4Y7R997"/>
<evidence type="ECO:0000313" key="4">
    <source>
        <dbReference type="Proteomes" id="UP000298324"/>
    </source>
</evidence>
<accession>A0A4Y7R997</accession>
<dbReference type="Proteomes" id="UP000298324">
    <property type="component" value="Unassembled WGS sequence"/>
</dbReference>
<keyword evidence="2" id="KW-0812">Transmembrane</keyword>
<evidence type="ECO:0000256" key="1">
    <source>
        <dbReference type="SAM" id="MobiDB-lite"/>
    </source>
</evidence>
<keyword evidence="3" id="KW-0167">Capsid protein</keyword>
<sequence length="610" mass="67578">MIEGKRINLIIAIAMVIAVMFTTALILFPGMLSTSAATEPEYVSKVFNKDEVTQINIDIKQEDFDWILENATREEYRSCDITVNGATFYNAGIRPKGNSSLRTVAGNENTDRYSFKIEFDTYIAGQTCFGLNKLALNNIIMDKTYMKEYIAYDLFDSMGVVTPKYAYANITVNGEPWGLYLAVEVMEESFVERNYGSLDGCLYRPEGSGADLKWTGESASNYSGIRNNAAYDVTDSDFDKVIKMIYNLNNGTDLEQYLDVDSILRYFAVNTYLVNFDSYTGNMKHNYYLYEENGVFTILPWDFNLAFAGHEINNAEAAIHHPIDTPVTSSLSERPLIGKLLEVPEYKELYHKYLSEVVSSYFDSGVFENNVQKVDALISDYVKNDATAFYTYEQYENTLPVFLEFASQRAASITAQLAGTLPATSSQQVDNTSKQNTTTAGIDLSALGGMGGGMRGNGAGGMPGGEGRNNNQGIPAEQNNNREPQPANSGGPPGDRNMQNQENMAEIMKIMQETENGELSAEQIARLKELGLDDDRIERMKNMPAGMQQPGRANARPGAAPGNEGMNPFGNRGTSNQMSPVQIGYISVSAAVILLGLLFAWKFRKRKYSS</sequence>
<dbReference type="RefSeq" id="WP_190240548.1">
    <property type="nucleotide sequence ID" value="NZ_QFGA01000002.1"/>
</dbReference>
<feature type="region of interest" description="Disordered" evidence="1">
    <location>
        <begin position="422"/>
        <end position="499"/>
    </location>
</feature>
<feature type="transmembrane region" description="Helical" evidence="2">
    <location>
        <begin position="7"/>
        <end position="28"/>
    </location>
</feature>
<dbReference type="Pfam" id="PF08757">
    <property type="entry name" value="CotH"/>
    <property type="match status" value="1"/>
</dbReference>
<keyword evidence="3" id="KW-0946">Virion</keyword>
<protein>
    <submittedName>
        <fullName evidence="3">Inner spore coat protein H</fullName>
    </submittedName>
</protein>
<keyword evidence="2" id="KW-0472">Membrane</keyword>
<keyword evidence="2" id="KW-1133">Transmembrane helix</keyword>
<dbReference type="PANTHER" id="PTHR40050:SF1">
    <property type="entry name" value="INNER SPORE COAT PROTEIN H"/>
    <property type="match status" value="1"/>
</dbReference>
<feature type="compositionally biased region" description="Polar residues" evidence="1">
    <location>
        <begin position="477"/>
        <end position="488"/>
    </location>
</feature>